<comment type="caution">
    <text evidence="1">The sequence shown here is derived from an EMBL/GenBank/DDBJ whole genome shotgun (WGS) entry which is preliminary data.</text>
</comment>
<name>A0ABT9JS62_9PROT</name>
<sequence length="284" mass="32264">AWVLRVRFIAFFLCFLPPIGCKVKQEYHLKHCPVFRVHLCFILFVLLNPTAKADVGNLYSDPGLEKLFETKPLNASAKVEVTKVLESLHTKYLNETDPTFINAMMKKFREAKINSSKPDIELKMQALLVGQAAKCITSFAVEKLDNAGAFNREGVAPKDILTDQYFEQALSGCYSTTELALDQGIANKKSPRSLSVNELILNYGTYERKVIPISGYFIFDQNLSLLLHSQDNLNRVNVYTFNLSDKDMLRVMECTLGCNLKFEARVDIYDPRRKYTIGAVRILD</sequence>
<dbReference type="RefSeq" id="WP_306389136.1">
    <property type="nucleotide sequence ID" value="NZ_JAVCAP010000012.1"/>
</dbReference>
<keyword evidence="2" id="KW-1185">Reference proteome</keyword>
<proteinExistence type="predicted"/>
<dbReference type="Proteomes" id="UP001225906">
    <property type="component" value="Unassembled WGS sequence"/>
</dbReference>
<feature type="non-terminal residue" evidence="1">
    <location>
        <position position="1"/>
    </location>
</feature>
<accession>A0ABT9JS62</accession>
<organism evidence="1 2">
    <name type="scientific">Methylophilus aquaticus</name>
    <dbReference type="NCBI Taxonomy" id="1971610"/>
    <lineage>
        <taxon>Bacteria</taxon>
        <taxon>Pseudomonadati</taxon>
        <taxon>Pseudomonadota</taxon>
        <taxon>Betaproteobacteria</taxon>
        <taxon>Nitrosomonadales</taxon>
        <taxon>Methylophilaceae</taxon>
        <taxon>Methylophilus</taxon>
    </lineage>
</organism>
<evidence type="ECO:0000313" key="1">
    <source>
        <dbReference type="EMBL" id="MDP8567413.1"/>
    </source>
</evidence>
<gene>
    <name evidence="1" type="ORF">Q9291_06090</name>
</gene>
<dbReference type="EMBL" id="JAVCAP010000012">
    <property type="protein sequence ID" value="MDP8567413.1"/>
    <property type="molecule type" value="Genomic_DNA"/>
</dbReference>
<evidence type="ECO:0000313" key="2">
    <source>
        <dbReference type="Proteomes" id="UP001225906"/>
    </source>
</evidence>
<protein>
    <submittedName>
        <fullName evidence="1">Uncharacterized protein</fullName>
    </submittedName>
</protein>
<reference evidence="2" key="1">
    <citation type="journal article" date="2019" name="Int. J. Syst. Evol. Microbiol.">
        <title>The Global Catalogue of Microorganisms (GCM) 10K type strain sequencing project: providing services to taxonomists for standard genome sequencing and annotation.</title>
        <authorList>
            <consortium name="The Broad Institute Genomics Platform"/>
            <consortium name="The Broad Institute Genome Sequencing Center for Infectious Disease"/>
            <person name="Wu L."/>
            <person name="Ma J."/>
        </authorList>
    </citation>
    <scope>NUCLEOTIDE SEQUENCE [LARGE SCALE GENOMIC DNA]</scope>
    <source>
        <strain evidence="2">VKM B-3159</strain>
    </source>
</reference>